<dbReference type="SUPFAM" id="SSF48371">
    <property type="entry name" value="ARM repeat"/>
    <property type="match status" value="1"/>
</dbReference>
<organism evidence="6 7">
    <name type="scientific">Mucor velutinosus</name>
    <dbReference type="NCBI Taxonomy" id="708070"/>
    <lineage>
        <taxon>Eukaryota</taxon>
        <taxon>Fungi</taxon>
        <taxon>Fungi incertae sedis</taxon>
        <taxon>Mucoromycota</taxon>
        <taxon>Mucoromycotina</taxon>
        <taxon>Mucoromycetes</taxon>
        <taxon>Mucorales</taxon>
        <taxon>Mucorineae</taxon>
        <taxon>Mucoraceae</taxon>
        <taxon>Mucor</taxon>
    </lineage>
</organism>
<dbReference type="Gene3D" id="1.20.58.630">
    <property type="match status" value="1"/>
</dbReference>
<dbReference type="GO" id="GO:0015629">
    <property type="term" value="C:actin cytoskeleton"/>
    <property type="evidence" value="ECO:0007669"/>
    <property type="project" value="UniProtKB-ARBA"/>
</dbReference>
<sequence>MAIFRTKKKQSLDYKASHRHSTASIASSVSSSTSTGLDSRSLKDKPSNQEIDRLFEKAASRLNINTNDASVRELTPDKKWFILCNESALTSMGTVIGKKNPNSRSSITPHHTSNNGNGSSNAVAGTMSETHASDYLLTPMYYIDTLQKRDAKLEVRSKIVSDLSVRLRTMPVRWAQEFIEANGIKTLFEELSHINRISQRNQRECQLELEIIKCLRLLFNNYYGIQQVMSDPFYIITLTQSIVSPSLPIQRLVCDALTFMCYFEQPKGHALVMQGMDKLKESQKNYGRFDPWLKTLSAVLDGRGKMGSIVGASSDVKQIASKGSTDMPVVEHALANLLLILAITEPDTIDERETRITLRNQLYQGGLAAIFDKMQSFDNELMTSKLEEFKELEDSDMIAHMVLGDSTEPTEILDKILASINGTRAYDYLQTILQHLLLIQCDSETKNRYYQLVEHFVSQITLDRKGMSNNFSATYGMTVKNLISKFAEEDELEAALQEVDEAREMASRALEREAALLLQIDLKADGLVGKYRIKNEALERSLRVANQTNSVLQQRLNGIEMEHKRTLETMDNQIKRLYQTVCILVAKSSGRHDSSESFETIKSKISKSIEDQLDKPKKKKKPLPPIRKVTPVETINAPKENEHATPPTTPKLQLLPELNLLEPIDLTSFDSEDQSSNATTIPPPPPPPPPSPPVMKSATNSPSPPPPPPPPPMPGSMGPPPPPPPPPLPPSVSNGPPPPPSPPPLTNGVPPPPPPPPLSGSGPLPPPPPPPPSSGPSSLPPPPPLNAATNSLSQHQSQQKLKLVNWDKIHRRQLGETIWDHLEDEQEEDEEPSDDDDTLLFDSQSLVSKLSKADVFTSIEKTFAQKPAADLSKRKKKADVVELLDSRKAYNMSIFLTSLPKDFQMQLLNQYMTDQSPVLEEHVLENLIRFAPAMEEAGKLKRYAESSDIEKLSLPDRLSLEMIKIPQFKHRAECLLFKTTFWDTISQLEKDFKCIIAASNALKNAKRFKQLLQMVLVLGNYMNGNTTRGGASGIKISSINKLIDTKGNTSTTLLHFLVETVEGKFPKILGFLDELKDTEEACKANKTEMTSNFATIKKGLKQLDALSSDDAFTQTMKQFQKEAQSKFDQVEKLQVESESSFEKVVLFYGENADKTQLNEFFSIFHVFVDNWQKCSNDLAMIKQKQERIEAQKKYDAERRNQARNGIQSKGKGVAMSDYTKTTQQDPVMDTLLEKLLLSRREYKTKEKLQMQQQQHMLNPIISSELNASELLKSIYNIQ</sequence>
<dbReference type="Proteomes" id="UP001304243">
    <property type="component" value="Unassembled WGS sequence"/>
</dbReference>
<reference evidence="6 7" key="1">
    <citation type="submission" date="2022-11" db="EMBL/GenBank/DDBJ databases">
        <title>Mucor velutinosus strain NIH1002 WGS.</title>
        <authorList>
            <person name="Subramanian P."/>
            <person name="Mullikin J.C."/>
            <person name="Segre J.A."/>
            <person name="Zelazny A.M."/>
        </authorList>
    </citation>
    <scope>NUCLEOTIDE SEQUENCE [LARGE SCALE GENOMIC DNA]</scope>
    <source>
        <strain evidence="6 7">NIH1002</strain>
    </source>
</reference>
<evidence type="ECO:0000259" key="4">
    <source>
        <dbReference type="PROSITE" id="PS51232"/>
    </source>
</evidence>
<comment type="similarity">
    <text evidence="1">Belongs to the formin homology family. BNI1 subfamily.</text>
</comment>
<dbReference type="SMART" id="SM01140">
    <property type="entry name" value="Drf_GBD"/>
    <property type="match status" value="1"/>
</dbReference>
<dbReference type="InterPro" id="IPR042201">
    <property type="entry name" value="FH2_Formin_sf"/>
</dbReference>
<dbReference type="Pfam" id="PF02181">
    <property type="entry name" value="FH2"/>
    <property type="match status" value="1"/>
</dbReference>
<dbReference type="SMART" id="SM00498">
    <property type="entry name" value="FH2"/>
    <property type="match status" value="1"/>
</dbReference>
<feature type="region of interest" description="Disordered" evidence="3">
    <location>
        <begin position="14"/>
        <end position="49"/>
    </location>
</feature>
<dbReference type="GO" id="GO:0051016">
    <property type="term" value="P:barbed-end actin filament capping"/>
    <property type="evidence" value="ECO:0007669"/>
    <property type="project" value="TreeGrafter"/>
</dbReference>
<protein>
    <recommendedName>
        <fullName evidence="8">Formin-like protein</fullName>
    </recommendedName>
</protein>
<evidence type="ECO:0000256" key="2">
    <source>
        <dbReference type="SAM" id="Coils"/>
    </source>
</evidence>
<dbReference type="SUPFAM" id="SSF101447">
    <property type="entry name" value="Formin homology 2 domain (FH2 domain)"/>
    <property type="match status" value="1"/>
</dbReference>
<dbReference type="GO" id="GO:1903475">
    <property type="term" value="P:mitotic actomyosin contractile ring assembly"/>
    <property type="evidence" value="ECO:0007669"/>
    <property type="project" value="TreeGrafter"/>
</dbReference>
<comment type="caution">
    <text evidence="6">The sequence shown here is derived from an EMBL/GenBank/DDBJ whole genome shotgun (WGS) entry which is preliminary data.</text>
</comment>
<dbReference type="InterPro" id="IPR011989">
    <property type="entry name" value="ARM-like"/>
</dbReference>
<feature type="region of interest" description="Disordered" evidence="3">
    <location>
        <begin position="94"/>
        <end position="125"/>
    </location>
</feature>
<dbReference type="PANTHER" id="PTHR47102">
    <property type="entry name" value="PROTEIN BNI1"/>
    <property type="match status" value="1"/>
</dbReference>
<dbReference type="AlphaFoldDB" id="A0AAN7HK27"/>
<feature type="compositionally biased region" description="Polar residues" evidence="3">
    <location>
        <begin position="100"/>
        <end position="112"/>
    </location>
</feature>
<dbReference type="InterPro" id="IPR015425">
    <property type="entry name" value="FH2_Formin"/>
</dbReference>
<dbReference type="GO" id="GO:0032153">
    <property type="term" value="C:cell division site"/>
    <property type="evidence" value="ECO:0007669"/>
    <property type="project" value="UniProtKB-ARBA"/>
</dbReference>
<dbReference type="InterPro" id="IPR051661">
    <property type="entry name" value="Actin_filament_regulator"/>
</dbReference>
<keyword evidence="2" id="KW-0175">Coiled coil</keyword>
<feature type="coiled-coil region" evidence="2">
    <location>
        <begin position="485"/>
        <end position="555"/>
    </location>
</feature>
<keyword evidence="7" id="KW-1185">Reference proteome</keyword>
<dbReference type="GO" id="GO:0031267">
    <property type="term" value="F:small GTPase binding"/>
    <property type="evidence" value="ECO:0007669"/>
    <property type="project" value="InterPro"/>
</dbReference>
<evidence type="ECO:0008006" key="8">
    <source>
        <dbReference type="Google" id="ProtNLM"/>
    </source>
</evidence>
<dbReference type="GO" id="GO:0005938">
    <property type="term" value="C:cell cortex"/>
    <property type="evidence" value="ECO:0007669"/>
    <property type="project" value="UniProtKB-ARBA"/>
</dbReference>
<feature type="compositionally biased region" description="Pro residues" evidence="3">
    <location>
        <begin position="681"/>
        <end position="693"/>
    </location>
</feature>
<feature type="domain" description="GBD/FH3" evidence="4">
    <location>
        <begin position="43"/>
        <end position="468"/>
    </location>
</feature>
<dbReference type="GO" id="GO:0043332">
    <property type="term" value="C:mating projection tip"/>
    <property type="evidence" value="ECO:0007669"/>
    <property type="project" value="TreeGrafter"/>
</dbReference>
<dbReference type="EMBL" id="JASEJX010000034">
    <property type="protein sequence ID" value="KAK4510124.1"/>
    <property type="molecule type" value="Genomic_DNA"/>
</dbReference>
<dbReference type="PROSITE" id="PS51444">
    <property type="entry name" value="FH2"/>
    <property type="match status" value="1"/>
</dbReference>
<proteinExistence type="inferred from homology"/>
<feature type="domain" description="FH2" evidence="5">
    <location>
        <begin position="791"/>
        <end position="1198"/>
    </location>
</feature>
<evidence type="ECO:0000259" key="5">
    <source>
        <dbReference type="PROSITE" id="PS51444"/>
    </source>
</evidence>
<dbReference type="Gene3D" id="1.25.10.10">
    <property type="entry name" value="Leucine-rich Repeat Variant"/>
    <property type="match status" value="1"/>
</dbReference>
<name>A0AAN7HK27_9FUNG</name>
<evidence type="ECO:0000313" key="6">
    <source>
        <dbReference type="EMBL" id="KAK4510124.1"/>
    </source>
</evidence>
<feature type="compositionally biased region" description="Basic and acidic residues" evidence="3">
    <location>
        <begin position="40"/>
        <end position="49"/>
    </location>
</feature>
<accession>A0AAN7HK27</accession>
<dbReference type="Gene3D" id="1.10.238.150">
    <property type="entry name" value="Formin, FH3 diaphanous domain"/>
    <property type="match status" value="1"/>
</dbReference>
<gene>
    <name evidence="6" type="ORF">ATC70_006296</name>
</gene>
<dbReference type="PANTHER" id="PTHR47102:SF2">
    <property type="entry name" value="PROTEIN BNI1"/>
    <property type="match status" value="1"/>
</dbReference>
<evidence type="ECO:0000256" key="3">
    <source>
        <dbReference type="SAM" id="MobiDB-lite"/>
    </source>
</evidence>
<dbReference type="PROSITE" id="PS51232">
    <property type="entry name" value="GBD_FH3"/>
    <property type="match status" value="1"/>
</dbReference>
<dbReference type="InterPro" id="IPR010473">
    <property type="entry name" value="GTPase-bd"/>
</dbReference>
<dbReference type="Pfam" id="PF06367">
    <property type="entry name" value="Drf_FH3"/>
    <property type="match status" value="1"/>
</dbReference>
<dbReference type="Pfam" id="PF06371">
    <property type="entry name" value="Drf_GBD"/>
    <property type="match status" value="1"/>
</dbReference>
<dbReference type="InterPro" id="IPR010472">
    <property type="entry name" value="FH3_dom"/>
</dbReference>
<dbReference type="InterPro" id="IPR014768">
    <property type="entry name" value="GBD/FH3_dom"/>
</dbReference>
<dbReference type="GO" id="GO:0051017">
    <property type="term" value="P:actin filament bundle assembly"/>
    <property type="evidence" value="ECO:0007669"/>
    <property type="project" value="TreeGrafter"/>
</dbReference>
<dbReference type="RefSeq" id="XP_064676790.1">
    <property type="nucleotide sequence ID" value="XM_064825572.1"/>
</dbReference>
<feature type="region of interest" description="Disordered" evidence="3">
    <location>
        <begin position="609"/>
        <end position="656"/>
    </location>
</feature>
<evidence type="ECO:0000313" key="7">
    <source>
        <dbReference type="Proteomes" id="UP001304243"/>
    </source>
</evidence>
<dbReference type="SMART" id="SM01139">
    <property type="entry name" value="Drf_FH3"/>
    <property type="match status" value="1"/>
</dbReference>
<feature type="compositionally biased region" description="Low complexity" evidence="3">
    <location>
        <begin position="22"/>
        <end position="39"/>
    </location>
</feature>
<feature type="compositionally biased region" description="Pro residues" evidence="3">
    <location>
        <begin position="702"/>
        <end position="785"/>
    </location>
</feature>
<evidence type="ECO:0000256" key="1">
    <source>
        <dbReference type="ARBA" id="ARBA00037935"/>
    </source>
</evidence>
<dbReference type="InterPro" id="IPR016024">
    <property type="entry name" value="ARM-type_fold"/>
</dbReference>
<dbReference type="Gene3D" id="6.10.30.50">
    <property type="match status" value="1"/>
</dbReference>
<dbReference type="GeneID" id="89949982"/>
<dbReference type="GO" id="GO:0003779">
    <property type="term" value="F:actin binding"/>
    <property type="evidence" value="ECO:0007669"/>
    <property type="project" value="InterPro"/>
</dbReference>
<feature type="region of interest" description="Disordered" evidence="3">
    <location>
        <begin position="669"/>
        <end position="799"/>
    </location>
</feature>
<dbReference type="Gene3D" id="1.20.58.2220">
    <property type="entry name" value="Formin, FH2 domain"/>
    <property type="match status" value="1"/>
</dbReference>